<dbReference type="InterPro" id="IPR029016">
    <property type="entry name" value="GAF-like_dom_sf"/>
</dbReference>
<dbReference type="RefSeq" id="WP_120742441.1">
    <property type="nucleotide sequence ID" value="NZ_CP032568.1"/>
</dbReference>
<dbReference type="PRINTS" id="PR00344">
    <property type="entry name" value="BCTRLSENSOR"/>
</dbReference>
<dbReference type="InterPro" id="IPR001932">
    <property type="entry name" value="PPM-type_phosphatase-like_dom"/>
</dbReference>
<feature type="domain" description="Response regulatory" evidence="10">
    <location>
        <begin position="604"/>
        <end position="719"/>
    </location>
</feature>
<dbReference type="PROSITE" id="PS50109">
    <property type="entry name" value="HIS_KIN"/>
    <property type="match status" value="1"/>
</dbReference>
<dbReference type="SUPFAM" id="SSF47384">
    <property type="entry name" value="Homodimeric domain of signal transducing histidine kinase"/>
    <property type="match status" value="1"/>
</dbReference>
<dbReference type="SUPFAM" id="SSF55781">
    <property type="entry name" value="GAF domain-like"/>
    <property type="match status" value="2"/>
</dbReference>
<dbReference type="KEGG" id="nyu:D7D52_32225"/>
<keyword evidence="6" id="KW-0418">Kinase</keyword>
<dbReference type="InterPro" id="IPR005467">
    <property type="entry name" value="His_kinase_dom"/>
</dbReference>
<dbReference type="PANTHER" id="PTHR43547:SF2">
    <property type="entry name" value="HYBRID SIGNAL TRANSDUCTION HISTIDINE KINASE C"/>
    <property type="match status" value="1"/>
</dbReference>
<name>A0A386ZM33_9NOCA</name>
<dbReference type="InterPro" id="IPR036097">
    <property type="entry name" value="HisK_dim/P_sf"/>
</dbReference>
<evidence type="ECO:0000313" key="11">
    <source>
        <dbReference type="EMBL" id="AYF77709.1"/>
    </source>
</evidence>
<dbReference type="Pfam" id="PF13185">
    <property type="entry name" value="GAF_2"/>
    <property type="match status" value="1"/>
</dbReference>
<dbReference type="InterPro" id="IPR003594">
    <property type="entry name" value="HATPase_dom"/>
</dbReference>
<dbReference type="GO" id="GO:0005886">
    <property type="term" value="C:plasma membrane"/>
    <property type="evidence" value="ECO:0007669"/>
    <property type="project" value="UniProtKB-SubCell"/>
</dbReference>
<dbReference type="SMART" id="SM00388">
    <property type="entry name" value="HisKA"/>
    <property type="match status" value="1"/>
</dbReference>
<dbReference type="Pfam" id="PF00512">
    <property type="entry name" value="HisKA"/>
    <property type="match status" value="1"/>
</dbReference>
<dbReference type="Gene3D" id="3.60.40.10">
    <property type="entry name" value="PPM-type phosphatase domain"/>
    <property type="match status" value="1"/>
</dbReference>
<proteinExistence type="predicted"/>
<dbReference type="InterPro" id="IPR036457">
    <property type="entry name" value="PPM-type-like_dom_sf"/>
</dbReference>
<dbReference type="PANTHER" id="PTHR43547">
    <property type="entry name" value="TWO-COMPONENT HISTIDINE KINASE"/>
    <property type="match status" value="1"/>
</dbReference>
<dbReference type="EC" id="2.7.13.3" evidence="3"/>
<comment type="catalytic activity">
    <reaction evidence="1">
        <text>ATP + protein L-histidine = ADP + protein N-phospho-L-histidine.</text>
        <dbReference type="EC" id="2.7.13.3"/>
    </reaction>
</comment>
<dbReference type="Gene3D" id="1.10.287.130">
    <property type="match status" value="1"/>
</dbReference>
<evidence type="ECO:0000256" key="6">
    <source>
        <dbReference type="ARBA" id="ARBA00022777"/>
    </source>
</evidence>
<evidence type="ECO:0000256" key="4">
    <source>
        <dbReference type="ARBA" id="ARBA00022553"/>
    </source>
</evidence>
<dbReference type="Proteomes" id="UP000267164">
    <property type="component" value="Chromosome"/>
</dbReference>
<dbReference type="CDD" id="cd00082">
    <property type="entry name" value="HisKA"/>
    <property type="match status" value="1"/>
</dbReference>
<evidence type="ECO:0000256" key="8">
    <source>
        <dbReference type="PROSITE-ProRule" id="PRU00169"/>
    </source>
</evidence>
<evidence type="ECO:0000256" key="3">
    <source>
        <dbReference type="ARBA" id="ARBA00012438"/>
    </source>
</evidence>
<dbReference type="InterPro" id="IPR011006">
    <property type="entry name" value="CheY-like_superfamily"/>
</dbReference>
<sequence>MTDPRPALPASLAAAVAAGGEMGRRFAEFDWAAHPLGPPADWPPEFCAAVATTLATRFPIVLWLGADDLFLIYNDAYIPMLSDKHPAALGARGEENWWEVWDEIGPMLSGVLATGEATWSADLMLPLVTAGRARERYFTFSYSPLFTAAGGIDGIFCAVSETTDRVLGERRLGLLNALAAELVELRSVPATVAAAVEVCGRDREDLPFVAVYVDDAAGRPVLAAATDAVRELLPTTLEDLTGDHPPGSRAVREIDDLAAVLPSLATVLAEASPERALLLPLAGDPATGVLMIGISPRRPLDEQYRGFCQLLADQLSSAFAAVASYERQRRRADELAELDRAKTAFLSNVSHEFRTPLTLLLGPLDDAAMAAGDDAAQLDRLQTARRSAGRLRRLVDALLDFSRVEAGRAQVNSRTVELGAFTAHIASAFSELCDRAGLRLDLDCAPAAVDVDPVMWETIVLNLLSNAVKFTFAGTITVQVRAEAQRCRICVRDTGIGIDTADLDRIFDRFHRGENTRGRTVEGAGVGLALVRGLVELQGGAIRIDSRVDEGTAVIIEFPLSVSPPAPAGAGVWDGGDNPYVVEAGQWVVPPPAEPSTTGSRRARILVADDNADMRAYLDGVLSEHWNTVLATNGQAALELARARPPDAVVTDVMMPGLDGFGFVAALRADPRLRGIPVIMLSARSGSESASEGYAGGADDYLAKPFRSRELVDRVAARLAAAARERDERERHDMDRSRETAFARLEAGLRAESSSGLLAAVYAWSAAVTETATVGLGVIDTGKACVRVEFASAAGGSGGAEPLALADGYLTADAIRSGAPIIAEDLDALGGDGRGADVPLTAHAGVVHPLRDPDYRMIGALAYWWDEPRRFSAAELATLARTAELVQTALHRIRTRGRERRIALEFQEQLLDLERASTTSVVAAVYQPAEETMRVGGDWYLAVPLDRAGRIGISVGDVVGHGLSAAVVMSRLRSSVAAAALGEPEPGAVLDTVNRYAATVPGAHCATATYAVLDPAANLVEYSCAGHPYPLLIPRDGPPAYLRDGRRPPLATSGFVTGRRGGSQVLAPGDTILLYTDGLIERPGETLDDGFDRLLAAATASACLPTGALCAELLERLRPPGGYCDDVVILALRAAEITPDSFTMAVRAVPDQMALVRERLREWLSDKEIPELRGYDILLAIGEALSNAIEHGSNLDPANTVSVEVTRRGRGLVAAVTDSAVTDAAISADAEARQPKSGRGRGLALMNELADHLSTVRGAHGTTVTLRFDDHLADPREARG</sequence>
<evidence type="ECO:0000259" key="10">
    <source>
        <dbReference type="PROSITE" id="PS50110"/>
    </source>
</evidence>
<evidence type="ECO:0000313" key="12">
    <source>
        <dbReference type="Proteomes" id="UP000267164"/>
    </source>
</evidence>
<dbReference type="SUPFAM" id="SSF52172">
    <property type="entry name" value="CheY-like"/>
    <property type="match status" value="1"/>
</dbReference>
<evidence type="ECO:0000259" key="9">
    <source>
        <dbReference type="PROSITE" id="PS50109"/>
    </source>
</evidence>
<feature type="modified residue" description="4-aspartylphosphate" evidence="8">
    <location>
        <position position="652"/>
    </location>
</feature>
<evidence type="ECO:0000256" key="1">
    <source>
        <dbReference type="ARBA" id="ARBA00000085"/>
    </source>
</evidence>
<dbReference type="Gene3D" id="3.30.450.40">
    <property type="match status" value="1"/>
</dbReference>
<dbReference type="InterPro" id="IPR003661">
    <property type="entry name" value="HisK_dim/P_dom"/>
</dbReference>
<protein>
    <recommendedName>
        <fullName evidence="3">histidine kinase</fullName>
        <ecNumber evidence="3">2.7.13.3</ecNumber>
    </recommendedName>
</protein>
<gene>
    <name evidence="11" type="ORF">D7D52_32225</name>
</gene>
<comment type="subcellular location">
    <subcellularLocation>
        <location evidence="2">Cell membrane</location>
    </subcellularLocation>
</comment>
<keyword evidence="5" id="KW-0808">Transferase</keyword>
<dbReference type="InterPro" id="IPR003018">
    <property type="entry name" value="GAF"/>
</dbReference>
<organism evidence="11 12">
    <name type="scientific">Nocardia yunnanensis</name>
    <dbReference type="NCBI Taxonomy" id="2382165"/>
    <lineage>
        <taxon>Bacteria</taxon>
        <taxon>Bacillati</taxon>
        <taxon>Actinomycetota</taxon>
        <taxon>Actinomycetes</taxon>
        <taxon>Mycobacteriales</taxon>
        <taxon>Nocardiaceae</taxon>
        <taxon>Nocardia</taxon>
    </lineage>
</organism>
<dbReference type="CDD" id="cd16936">
    <property type="entry name" value="HATPase_RsbW-like"/>
    <property type="match status" value="1"/>
</dbReference>
<evidence type="ECO:0000256" key="5">
    <source>
        <dbReference type="ARBA" id="ARBA00022679"/>
    </source>
</evidence>
<dbReference type="PROSITE" id="PS50110">
    <property type="entry name" value="RESPONSE_REGULATORY"/>
    <property type="match status" value="1"/>
</dbReference>
<dbReference type="Gene3D" id="3.30.450.20">
    <property type="entry name" value="PAS domain"/>
    <property type="match status" value="1"/>
</dbReference>
<dbReference type="Pfam" id="PF02518">
    <property type="entry name" value="HATPase_c"/>
    <property type="match status" value="1"/>
</dbReference>
<dbReference type="InterPro" id="IPR004358">
    <property type="entry name" value="Sig_transdc_His_kin-like_C"/>
</dbReference>
<dbReference type="FunFam" id="3.30.565.10:FF:000006">
    <property type="entry name" value="Sensor histidine kinase WalK"/>
    <property type="match status" value="1"/>
</dbReference>
<keyword evidence="12" id="KW-1185">Reference proteome</keyword>
<evidence type="ECO:0000256" key="7">
    <source>
        <dbReference type="ARBA" id="ARBA00023012"/>
    </source>
</evidence>
<dbReference type="SMART" id="SM00448">
    <property type="entry name" value="REC"/>
    <property type="match status" value="1"/>
</dbReference>
<dbReference type="Pfam" id="PF07228">
    <property type="entry name" value="SpoIIE"/>
    <property type="match status" value="1"/>
</dbReference>
<dbReference type="SMART" id="SM00331">
    <property type="entry name" value="PP2C_SIG"/>
    <property type="match status" value="1"/>
</dbReference>
<dbReference type="Gene3D" id="3.30.565.10">
    <property type="entry name" value="Histidine kinase-like ATPase, C-terminal domain"/>
    <property type="match status" value="2"/>
</dbReference>
<feature type="domain" description="Histidine kinase" evidence="9">
    <location>
        <begin position="348"/>
        <end position="562"/>
    </location>
</feature>
<dbReference type="Gene3D" id="3.40.50.2300">
    <property type="match status" value="1"/>
</dbReference>
<dbReference type="OrthoDB" id="163538at2"/>
<dbReference type="SMART" id="SM00387">
    <property type="entry name" value="HATPase_c"/>
    <property type="match status" value="2"/>
</dbReference>
<keyword evidence="4 8" id="KW-0597">Phosphoprotein</keyword>
<dbReference type="Pfam" id="PF13581">
    <property type="entry name" value="HATPase_c_2"/>
    <property type="match status" value="1"/>
</dbReference>
<keyword evidence="7" id="KW-0902">Two-component regulatory system</keyword>
<accession>A0A386ZM33</accession>
<reference evidence="11 12" key="1">
    <citation type="submission" date="2018-09" db="EMBL/GenBank/DDBJ databases">
        <title>Nocardia yunnanensis sp. nov., an actinomycete isolated from a soil sample.</title>
        <authorList>
            <person name="Zhang J."/>
        </authorList>
    </citation>
    <scope>NUCLEOTIDE SEQUENCE [LARGE SCALE GENOMIC DNA]</scope>
    <source>
        <strain evidence="11 12">CFHS0054</strain>
    </source>
</reference>
<dbReference type="InterPro" id="IPR036890">
    <property type="entry name" value="HATPase_C_sf"/>
</dbReference>
<evidence type="ECO:0000256" key="2">
    <source>
        <dbReference type="ARBA" id="ARBA00004236"/>
    </source>
</evidence>
<dbReference type="AlphaFoldDB" id="A0A386ZM33"/>
<dbReference type="GO" id="GO:0000155">
    <property type="term" value="F:phosphorelay sensor kinase activity"/>
    <property type="evidence" value="ECO:0007669"/>
    <property type="project" value="InterPro"/>
</dbReference>
<dbReference type="InterPro" id="IPR001789">
    <property type="entry name" value="Sig_transdc_resp-reg_receiver"/>
</dbReference>
<dbReference type="EMBL" id="CP032568">
    <property type="protein sequence ID" value="AYF77709.1"/>
    <property type="molecule type" value="Genomic_DNA"/>
</dbReference>
<dbReference type="Pfam" id="PF00072">
    <property type="entry name" value="Response_reg"/>
    <property type="match status" value="1"/>
</dbReference>
<dbReference type="SUPFAM" id="SSF55874">
    <property type="entry name" value="ATPase domain of HSP90 chaperone/DNA topoisomerase II/histidine kinase"/>
    <property type="match status" value="2"/>
</dbReference>